<evidence type="ECO:0000313" key="3">
    <source>
        <dbReference type="Proteomes" id="UP001374535"/>
    </source>
</evidence>
<proteinExistence type="predicted"/>
<dbReference type="Proteomes" id="UP001374535">
    <property type="component" value="Chromosome 2"/>
</dbReference>
<protein>
    <submittedName>
        <fullName evidence="2">Uncharacterized protein</fullName>
    </submittedName>
</protein>
<evidence type="ECO:0000256" key="1">
    <source>
        <dbReference type="SAM" id="MobiDB-lite"/>
    </source>
</evidence>
<evidence type="ECO:0000313" key="2">
    <source>
        <dbReference type="EMBL" id="WVZ20771.1"/>
    </source>
</evidence>
<organism evidence="2 3">
    <name type="scientific">Vigna mungo</name>
    <name type="common">Black gram</name>
    <name type="synonym">Phaseolus mungo</name>
    <dbReference type="NCBI Taxonomy" id="3915"/>
    <lineage>
        <taxon>Eukaryota</taxon>
        <taxon>Viridiplantae</taxon>
        <taxon>Streptophyta</taxon>
        <taxon>Embryophyta</taxon>
        <taxon>Tracheophyta</taxon>
        <taxon>Spermatophyta</taxon>
        <taxon>Magnoliopsida</taxon>
        <taxon>eudicotyledons</taxon>
        <taxon>Gunneridae</taxon>
        <taxon>Pentapetalae</taxon>
        <taxon>rosids</taxon>
        <taxon>fabids</taxon>
        <taxon>Fabales</taxon>
        <taxon>Fabaceae</taxon>
        <taxon>Papilionoideae</taxon>
        <taxon>50 kb inversion clade</taxon>
        <taxon>NPAAA clade</taxon>
        <taxon>indigoferoid/millettioid clade</taxon>
        <taxon>Phaseoleae</taxon>
        <taxon>Vigna</taxon>
    </lineage>
</organism>
<accession>A0AAQ3P2H8</accession>
<name>A0AAQ3P2H8_VIGMU</name>
<feature type="region of interest" description="Disordered" evidence="1">
    <location>
        <begin position="1"/>
        <end position="27"/>
    </location>
</feature>
<dbReference type="AlphaFoldDB" id="A0AAQ3P2H8"/>
<gene>
    <name evidence="2" type="ORF">V8G54_008093</name>
</gene>
<reference evidence="2 3" key="1">
    <citation type="journal article" date="2023" name="Life. Sci Alliance">
        <title>Evolutionary insights into 3D genome organization and epigenetic landscape of Vigna mungo.</title>
        <authorList>
            <person name="Junaid A."/>
            <person name="Singh B."/>
            <person name="Bhatia S."/>
        </authorList>
    </citation>
    <scope>NUCLEOTIDE SEQUENCE [LARGE SCALE GENOMIC DNA]</scope>
    <source>
        <strain evidence="2">Urdbean</strain>
    </source>
</reference>
<sequence>MEVKYEGLRLNKEGEKGRKEESKTPLSPLSLAQAVSLSGPAIRGKPLSGQIKYSFGKQRRPEHFYTPWRQFLGCLGSNSSNIGFTHPFFHLIPSSFTMSMELNRRRYLRDDGEKLAVVMVADDGLLRCKKLQKLEFCKPVLLKGLPSHPTATGPSAPCFTYDNEKNLRKLNMIPGVADKPQEGILAGLLPIFWFWVREEIYIFDVERLSPSTQRLFPSSLLAKTLPPGATTTSSSPVKQAVAVGSEVRFLVSGDHRAMEVERRLNDGHASASMEVSSEEGFDDDRVKIRGNCSAASSLRTMTVAVATSKAVVVRRRERALAVVMMATSWSWQRRPGSLVVVDSGVILENAMVAVTRWRRRLRVVACGGPIKVARLLGGEPQTFMLGRDLEALIQRARD</sequence>
<keyword evidence="3" id="KW-1185">Reference proteome</keyword>
<dbReference type="EMBL" id="CP144699">
    <property type="protein sequence ID" value="WVZ20771.1"/>
    <property type="molecule type" value="Genomic_DNA"/>
</dbReference>
<feature type="compositionally biased region" description="Basic and acidic residues" evidence="1">
    <location>
        <begin position="1"/>
        <end position="23"/>
    </location>
</feature>